<dbReference type="EMBL" id="JBBPBN010000002">
    <property type="protein sequence ID" value="KAK9045051.1"/>
    <property type="molecule type" value="Genomic_DNA"/>
</dbReference>
<organism evidence="2 3">
    <name type="scientific">Hibiscus sabdariffa</name>
    <name type="common">roselle</name>
    <dbReference type="NCBI Taxonomy" id="183260"/>
    <lineage>
        <taxon>Eukaryota</taxon>
        <taxon>Viridiplantae</taxon>
        <taxon>Streptophyta</taxon>
        <taxon>Embryophyta</taxon>
        <taxon>Tracheophyta</taxon>
        <taxon>Spermatophyta</taxon>
        <taxon>Magnoliopsida</taxon>
        <taxon>eudicotyledons</taxon>
        <taxon>Gunneridae</taxon>
        <taxon>Pentapetalae</taxon>
        <taxon>rosids</taxon>
        <taxon>malvids</taxon>
        <taxon>Malvales</taxon>
        <taxon>Malvaceae</taxon>
        <taxon>Malvoideae</taxon>
        <taxon>Hibiscus</taxon>
    </lineage>
</organism>
<accession>A0ABR2U6B0</accession>
<dbReference type="Proteomes" id="UP001396334">
    <property type="component" value="Unassembled WGS sequence"/>
</dbReference>
<evidence type="ECO:0000256" key="1">
    <source>
        <dbReference type="SAM" id="SignalP"/>
    </source>
</evidence>
<feature type="chain" id="PRO_5047325331" description="RNase H type-1 domain-containing protein" evidence="1">
    <location>
        <begin position="19"/>
        <end position="85"/>
    </location>
</feature>
<protein>
    <recommendedName>
        <fullName evidence="4">RNase H type-1 domain-containing protein</fullName>
    </recommendedName>
</protein>
<evidence type="ECO:0008006" key="4">
    <source>
        <dbReference type="Google" id="ProtNLM"/>
    </source>
</evidence>
<gene>
    <name evidence="2" type="ORF">V6N11_058941</name>
</gene>
<feature type="signal peptide" evidence="1">
    <location>
        <begin position="1"/>
        <end position="18"/>
    </location>
</feature>
<keyword evidence="3" id="KW-1185">Reference proteome</keyword>
<proteinExistence type="predicted"/>
<comment type="caution">
    <text evidence="2">The sequence shown here is derived from an EMBL/GenBank/DDBJ whole genome shotgun (WGS) entry which is preliminary data.</text>
</comment>
<evidence type="ECO:0000313" key="3">
    <source>
        <dbReference type="Proteomes" id="UP001396334"/>
    </source>
</evidence>
<reference evidence="2 3" key="1">
    <citation type="journal article" date="2024" name="G3 (Bethesda)">
        <title>Genome assembly of Hibiscus sabdariffa L. provides insights into metabolisms of medicinal natural products.</title>
        <authorList>
            <person name="Kim T."/>
        </authorList>
    </citation>
    <scope>NUCLEOTIDE SEQUENCE [LARGE SCALE GENOMIC DNA]</scope>
    <source>
        <strain evidence="2">TK-2024</strain>
        <tissue evidence="2">Old leaves</tissue>
    </source>
</reference>
<sequence>MDWIWNATLAAPMSGVRSFWQCPLTGWVKVNVDGVVDTRDRSVLGLHHIEIETDNLEASKILLGMSTASANLALIIMIHRLLQDD</sequence>
<name>A0ABR2U6B0_9ROSI</name>
<evidence type="ECO:0000313" key="2">
    <source>
        <dbReference type="EMBL" id="KAK9045051.1"/>
    </source>
</evidence>
<keyword evidence="1" id="KW-0732">Signal</keyword>